<dbReference type="InterPro" id="IPR006321">
    <property type="entry name" value="PilT/PilU"/>
</dbReference>
<evidence type="ECO:0000256" key="1">
    <source>
        <dbReference type="ARBA" id="ARBA00006611"/>
    </source>
</evidence>
<sequence>MFEVNTVDIAELLRQAFVDDASDIHITAGARPMFRIHGFLCEAEEKVLEPSDTEQLIRSLLTEDQFVRLRDTGDIDCAYSLKGVSRYRVNAYKQRGCYGAAIRVVPESVPKFESLGLPPVLREFVHKSQGLVLVTGPTGHGKSTTLAALVDVINCTESRHIITLEDPIEYLHHHECSVVDQREVGVDTRSFADGLRAALRQDPDVIVIGEMRDLETIQTAVTAAETGHLVLATLHTSSALQTVERIMNVFPPHQQAQIRIQLASVLIGIVNQRLLPQASGDGRVAACEVLINTPAVANLIRTQKVYQLQTVMQTSKAHGMQTMEEQLQRLLERGLIDQHRAAWAQLSIRNGLLD</sequence>
<dbReference type="InterPro" id="IPR027417">
    <property type="entry name" value="P-loop_NTPase"/>
</dbReference>
<dbReference type="AlphaFoldDB" id="A0A9X7Z9J0"/>
<evidence type="ECO:0000313" key="4">
    <source>
        <dbReference type="Proteomes" id="UP000663505"/>
    </source>
</evidence>
<evidence type="ECO:0000259" key="2">
    <source>
        <dbReference type="PROSITE" id="PS00662"/>
    </source>
</evidence>
<feature type="domain" description="Bacterial type II secretion system protein E" evidence="2">
    <location>
        <begin position="199"/>
        <end position="213"/>
    </location>
</feature>
<dbReference type="RefSeq" id="WP_206658944.1">
    <property type="nucleotide sequence ID" value="NZ_CP071182.1"/>
</dbReference>
<dbReference type="InterPro" id="IPR001482">
    <property type="entry name" value="T2SS/T4SS_dom"/>
</dbReference>
<dbReference type="PROSITE" id="PS00662">
    <property type="entry name" value="T2SP_E"/>
    <property type="match status" value="1"/>
</dbReference>
<dbReference type="SUPFAM" id="SSF52540">
    <property type="entry name" value="P-loop containing nucleoside triphosphate hydrolases"/>
    <property type="match status" value="1"/>
</dbReference>
<evidence type="ECO:0000313" key="3">
    <source>
        <dbReference type="EMBL" id="QSO49636.1"/>
    </source>
</evidence>
<dbReference type="GO" id="GO:0016887">
    <property type="term" value="F:ATP hydrolysis activity"/>
    <property type="evidence" value="ECO:0007669"/>
    <property type="project" value="InterPro"/>
</dbReference>
<comment type="similarity">
    <text evidence="1">Belongs to the GSP E family.</text>
</comment>
<dbReference type="GO" id="GO:0005524">
    <property type="term" value="F:ATP binding"/>
    <property type="evidence" value="ECO:0007669"/>
    <property type="project" value="InterPro"/>
</dbReference>
<dbReference type="PANTHER" id="PTHR30486">
    <property type="entry name" value="TWITCHING MOTILITY PROTEIN PILT"/>
    <property type="match status" value="1"/>
</dbReference>
<name>A0A9X7Z9J0_9BACL</name>
<dbReference type="Pfam" id="PF00437">
    <property type="entry name" value="T2SSE"/>
    <property type="match status" value="1"/>
</dbReference>
<dbReference type="Proteomes" id="UP000663505">
    <property type="component" value="Chromosome"/>
</dbReference>
<dbReference type="EMBL" id="CP071182">
    <property type="protein sequence ID" value="QSO49636.1"/>
    <property type="molecule type" value="Genomic_DNA"/>
</dbReference>
<gene>
    <name evidence="3" type="ORF">JZ786_02210</name>
</gene>
<dbReference type="Gene3D" id="3.30.450.90">
    <property type="match status" value="1"/>
</dbReference>
<dbReference type="KEGG" id="afx:JZ786_02210"/>
<keyword evidence="4" id="KW-1185">Reference proteome</keyword>
<dbReference type="CDD" id="cd01131">
    <property type="entry name" value="PilT"/>
    <property type="match status" value="1"/>
</dbReference>
<organism evidence="3 4">
    <name type="scientific">Alicyclobacillus mengziensis</name>
    <dbReference type="NCBI Taxonomy" id="2931921"/>
    <lineage>
        <taxon>Bacteria</taxon>
        <taxon>Bacillati</taxon>
        <taxon>Bacillota</taxon>
        <taxon>Bacilli</taxon>
        <taxon>Bacillales</taxon>
        <taxon>Alicyclobacillaceae</taxon>
        <taxon>Alicyclobacillus</taxon>
    </lineage>
</organism>
<dbReference type="NCBIfam" id="TIGR01420">
    <property type="entry name" value="pilT_fam"/>
    <property type="match status" value="1"/>
</dbReference>
<reference evidence="3 4" key="1">
    <citation type="submission" date="2021-02" db="EMBL/GenBank/DDBJ databases">
        <title>Alicyclobacillus curvatus sp. nov. and Alicyclobacillus mengziensis sp. nov., two acidophilic bacteria isolated from acid mine drainage.</title>
        <authorList>
            <person name="Huang Y."/>
        </authorList>
    </citation>
    <scope>NUCLEOTIDE SEQUENCE [LARGE SCALE GENOMIC DNA]</scope>
    <source>
        <strain evidence="3 4">S30H14</strain>
    </source>
</reference>
<protein>
    <submittedName>
        <fullName evidence="3">Type IV pilus twitching motility protein PilT</fullName>
    </submittedName>
</protein>
<dbReference type="InterPro" id="IPR050921">
    <property type="entry name" value="T4SS_GSP_E_ATPase"/>
</dbReference>
<dbReference type="Gene3D" id="3.40.50.300">
    <property type="entry name" value="P-loop containing nucleotide triphosphate hydrolases"/>
    <property type="match status" value="1"/>
</dbReference>
<accession>A0A9X7Z9J0</accession>
<proteinExistence type="inferred from homology"/>